<dbReference type="NCBIfam" id="TIGR03635">
    <property type="entry name" value="uS17_bact"/>
    <property type="match status" value="1"/>
</dbReference>
<evidence type="ECO:0000256" key="1">
    <source>
        <dbReference type="ARBA" id="ARBA00002932"/>
    </source>
</evidence>
<accession>A0A3P3Y7L1</accession>
<dbReference type="AlphaFoldDB" id="A0A3P3Y7L1"/>
<keyword evidence="6" id="KW-0687">Ribonucleoprotein</keyword>
<dbReference type="InterPro" id="IPR019984">
    <property type="entry name" value="Ribosomal_uS17_bact/chlr"/>
</dbReference>
<gene>
    <name evidence="8" type="ORF">PLBR_LOCUS3352</name>
</gene>
<dbReference type="GO" id="GO:0005739">
    <property type="term" value="C:mitochondrion"/>
    <property type="evidence" value="ECO:0007669"/>
    <property type="project" value="TreeGrafter"/>
</dbReference>
<dbReference type="GO" id="GO:0005840">
    <property type="term" value="C:ribosome"/>
    <property type="evidence" value="ECO:0007669"/>
    <property type="project" value="UniProtKB-KW"/>
</dbReference>
<dbReference type="EMBL" id="OVEO01000005">
    <property type="protein sequence ID" value="SPQ96137.1"/>
    <property type="molecule type" value="Genomic_DNA"/>
</dbReference>
<protein>
    <recommendedName>
        <fullName evidence="7">Small ribosomal subunit protein uS17c</fullName>
    </recommendedName>
</protein>
<keyword evidence="3" id="KW-0699">rRNA-binding</keyword>
<keyword evidence="5" id="KW-0689">Ribosomal protein</keyword>
<dbReference type="PRINTS" id="PR00973">
    <property type="entry name" value="RIBOSOMALS17"/>
</dbReference>
<reference evidence="8 9" key="1">
    <citation type="submission" date="2018-03" db="EMBL/GenBank/DDBJ databases">
        <authorList>
            <person name="Fogelqvist J."/>
        </authorList>
    </citation>
    <scope>NUCLEOTIDE SEQUENCE [LARGE SCALE GENOMIC DNA]</scope>
</reference>
<evidence type="ECO:0000256" key="4">
    <source>
        <dbReference type="ARBA" id="ARBA00022884"/>
    </source>
</evidence>
<dbReference type="Pfam" id="PF00366">
    <property type="entry name" value="Ribosomal_S17"/>
    <property type="match status" value="1"/>
</dbReference>
<keyword evidence="4" id="KW-0694">RNA-binding</keyword>
<evidence type="ECO:0000256" key="5">
    <source>
        <dbReference type="ARBA" id="ARBA00022980"/>
    </source>
</evidence>
<evidence type="ECO:0000313" key="9">
    <source>
        <dbReference type="Proteomes" id="UP000290189"/>
    </source>
</evidence>
<dbReference type="InterPro" id="IPR000266">
    <property type="entry name" value="Ribosomal_uS17"/>
</dbReference>
<comment type="function">
    <text evidence="1">One of the primary rRNA binding proteins, it binds specifically to the 5'-end of 16S ribosomal RNA.</text>
</comment>
<dbReference type="NCBIfam" id="NF004123">
    <property type="entry name" value="PRK05610.1"/>
    <property type="match status" value="1"/>
</dbReference>
<sequence length="150" mass="16016">MHRPALIIGAALCPAPGAVRGGSVGGVRKARGAAMSTTFVGRVLNTKMTKTVVVLVNRFTTHPLYNKRMRKTKKFMAHDEDEAAGVGDLVLIRTSRPYSKRKKFILKEILKRSPQFLYEQSLKDAAATAAAADAAAAGTERSTAAATGES</sequence>
<dbReference type="Proteomes" id="UP000290189">
    <property type="component" value="Unassembled WGS sequence"/>
</dbReference>
<evidence type="ECO:0000256" key="2">
    <source>
        <dbReference type="ARBA" id="ARBA00010254"/>
    </source>
</evidence>
<dbReference type="PANTHER" id="PTHR10744:SF1">
    <property type="entry name" value="SMALL RIBOSOMAL SUBUNIT PROTEIN US17M"/>
    <property type="match status" value="1"/>
</dbReference>
<evidence type="ECO:0000256" key="7">
    <source>
        <dbReference type="ARBA" id="ARBA00035251"/>
    </source>
</evidence>
<dbReference type="GO" id="GO:0003735">
    <property type="term" value="F:structural constituent of ribosome"/>
    <property type="evidence" value="ECO:0007669"/>
    <property type="project" value="InterPro"/>
</dbReference>
<dbReference type="SUPFAM" id="SSF50249">
    <property type="entry name" value="Nucleic acid-binding proteins"/>
    <property type="match status" value="1"/>
</dbReference>
<comment type="similarity">
    <text evidence="2">Belongs to the universal ribosomal protein uS17 family.</text>
</comment>
<dbReference type="GO" id="GO:0019843">
    <property type="term" value="F:rRNA binding"/>
    <property type="evidence" value="ECO:0007669"/>
    <property type="project" value="UniProtKB-KW"/>
</dbReference>
<name>A0A3P3Y7L1_PLABS</name>
<proteinExistence type="inferred from homology"/>
<organism evidence="8 9">
    <name type="scientific">Plasmodiophora brassicae</name>
    <name type="common">Clubroot disease agent</name>
    <dbReference type="NCBI Taxonomy" id="37360"/>
    <lineage>
        <taxon>Eukaryota</taxon>
        <taxon>Sar</taxon>
        <taxon>Rhizaria</taxon>
        <taxon>Endomyxa</taxon>
        <taxon>Phytomyxea</taxon>
        <taxon>Plasmodiophorida</taxon>
        <taxon>Plasmodiophoridae</taxon>
        <taxon>Plasmodiophora</taxon>
    </lineage>
</organism>
<dbReference type="GO" id="GO:1990904">
    <property type="term" value="C:ribonucleoprotein complex"/>
    <property type="evidence" value="ECO:0007669"/>
    <property type="project" value="UniProtKB-KW"/>
</dbReference>
<evidence type="ECO:0000256" key="3">
    <source>
        <dbReference type="ARBA" id="ARBA00022730"/>
    </source>
</evidence>
<keyword evidence="8" id="KW-0496">Mitochondrion</keyword>
<evidence type="ECO:0000313" key="8">
    <source>
        <dbReference type="EMBL" id="SPQ96137.1"/>
    </source>
</evidence>
<evidence type="ECO:0000256" key="6">
    <source>
        <dbReference type="ARBA" id="ARBA00023274"/>
    </source>
</evidence>
<dbReference type="InterPro" id="IPR012340">
    <property type="entry name" value="NA-bd_OB-fold"/>
</dbReference>
<dbReference type="Gene3D" id="2.40.50.140">
    <property type="entry name" value="Nucleic acid-binding proteins"/>
    <property type="match status" value="1"/>
</dbReference>
<geneLocation type="mitochondrion" evidence="8"/>
<dbReference type="PANTHER" id="PTHR10744">
    <property type="entry name" value="40S RIBOSOMAL PROTEIN S11 FAMILY MEMBER"/>
    <property type="match status" value="1"/>
</dbReference>
<dbReference type="CDD" id="cd00364">
    <property type="entry name" value="Ribosomal_uS17"/>
    <property type="match status" value="1"/>
</dbReference>
<dbReference type="HAMAP" id="MF_01345_B">
    <property type="entry name" value="Ribosomal_uS17_B"/>
    <property type="match status" value="1"/>
</dbReference>
<dbReference type="GO" id="GO:0006412">
    <property type="term" value="P:translation"/>
    <property type="evidence" value="ECO:0007669"/>
    <property type="project" value="InterPro"/>
</dbReference>